<dbReference type="InterPro" id="IPR035940">
    <property type="entry name" value="CAP_sf"/>
</dbReference>
<accession>A0A9W9YYJ8</accession>
<dbReference type="Pfam" id="PF00188">
    <property type="entry name" value="CAP"/>
    <property type="match status" value="1"/>
</dbReference>
<protein>
    <recommendedName>
        <fullName evidence="1">SCP domain-containing protein</fullName>
    </recommendedName>
</protein>
<proteinExistence type="predicted"/>
<dbReference type="Gene3D" id="3.40.33.10">
    <property type="entry name" value="CAP"/>
    <property type="match status" value="1"/>
</dbReference>
<evidence type="ECO:0000313" key="2">
    <source>
        <dbReference type="EMBL" id="KAJ7370388.1"/>
    </source>
</evidence>
<dbReference type="SUPFAM" id="SSF55797">
    <property type="entry name" value="PR-1-like"/>
    <property type="match status" value="1"/>
</dbReference>
<dbReference type="InterPro" id="IPR001283">
    <property type="entry name" value="CRISP-related"/>
</dbReference>
<evidence type="ECO:0000313" key="3">
    <source>
        <dbReference type="Proteomes" id="UP001163046"/>
    </source>
</evidence>
<evidence type="ECO:0000259" key="1">
    <source>
        <dbReference type="SMART" id="SM00198"/>
    </source>
</evidence>
<keyword evidence="3" id="KW-1185">Reference proteome</keyword>
<dbReference type="EMBL" id="MU826866">
    <property type="protein sequence ID" value="KAJ7370388.1"/>
    <property type="molecule type" value="Genomic_DNA"/>
</dbReference>
<gene>
    <name evidence="2" type="ORF">OS493_032564</name>
</gene>
<feature type="non-terminal residue" evidence="2">
    <location>
        <position position="80"/>
    </location>
</feature>
<reference evidence="2" key="1">
    <citation type="submission" date="2023-01" db="EMBL/GenBank/DDBJ databases">
        <title>Genome assembly of the deep-sea coral Lophelia pertusa.</title>
        <authorList>
            <person name="Herrera S."/>
            <person name="Cordes E."/>
        </authorList>
    </citation>
    <scope>NUCLEOTIDE SEQUENCE</scope>
    <source>
        <strain evidence="2">USNM1676648</strain>
        <tissue evidence="2">Polyp</tissue>
    </source>
</reference>
<feature type="domain" description="SCP" evidence="1">
    <location>
        <begin position="1"/>
        <end position="80"/>
    </location>
</feature>
<feature type="non-terminal residue" evidence="2">
    <location>
        <position position="1"/>
    </location>
</feature>
<dbReference type="InterPro" id="IPR014044">
    <property type="entry name" value="CAP_dom"/>
</dbReference>
<comment type="caution">
    <text evidence="2">The sequence shown here is derived from an EMBL/GenBank/DDBJ whole genome shotgun (WGS) entry which is preliminary data.</text>
</comment>
<dbReference type="Proteomes" id="UP001163046">
    <property type="component" value="Unassembled WGS sequence"/>
</dbReference>
<organism evidence="2 3">
    <name type="scientific">Desmophyllum pertusum</name>
    <dbReference type="NCBI Taxonomy" id="174260"/>
    <lineage>
        <taxon>Eukaryota</taxon>
        <taxon>Metazoa</taxon>
        <taxon>Cnidaria</taxon>
        <taxon>Anthozoa</taxon>
        <taxon>Hexacorallia</taxon>
        <taxon>Scleractinia</taxon>
        <taxon>Caryophylliina</taxon>
        <taxon>Caryophylliidae</taxon>
        <taxon>Desmophyllum</taxon>
    </lineage>
</organism>
<dbReference type="AlphaFoldDB" id="A0A9W9YYJ8"/>
<sequence length="80" mass="8948">VGPVTWNSNLAKGAADWAKYLADNNLFKHATGINAGENLYMSSHQPAEPCTRATQLFYGEVKYYDYNKPGYSQKTGHFTQ</sequence>
<dbReference type="PANTHER" id="PTHR10334">
    <property type="entry name" value="CYSTEINE-RICH SECRETORY PROTEIN-RELATED"/>
    <property type="match status" value="1"/>
</dbReference>
<dbReference type="OrthoDB" id="5973011at2759"/>
<name>A0A9W9YYJ8_9CNID</name>
<dbReference type="SMART" id="SM00198">
    <property type="entry name" value="SCP"/>
    <property type="match status" value="1"/>
</dbReference>